<dbReference type="EMBL" id="PTRA01000010">
    <property type="protein sequence ID" value="PQA53198.1"/>
    <property type="molecule type" value="Genomic_DNA"/>
</dbReference>
<keyword evidence="1" id="KW-0472">Membrane</keyword>
<accession>A0A2S7IEV8</accession>
<dbReference type="AlphaFoldDB" id="A0A2S7IEV8"/>
<proteinExistence type="predicted"/>
<comment type="caution">
    <text evidence="2">The sequence shown here is derived from an EMBL/GenBank/DDBJ whole genome shotgun (WGS) entry which is preliminary data.</text>
</comment>
<keyword evidence="3" id="KW-1185">Reference proteome</keyword>
<dbReference type="OrthoDB" id="1273979at2"/>
<evidence type="ECO:0000313" key="2">
    <source>
        <dbReference type="EMBL" id="PQA53198.1"/>
    </source>
</evidence>
<keyword evidence="1" id="KW-1133">Transmembrane helix</keyword>
<organism evidence="2 3">
    <name type="scientific">Siphonobacter curvatus</name>
    <dbReference type="NCBI Taxonomy" id="2094562"/>
    <lineage>
        <taxon>Bacteria</taxon>
        <taxon>Pseudomonadati</taxon>
        <taxon>Bacteroidota</taxon>
        <taxon>Cytophagia</taxon>
        <taxon>Cytophagales</taxon>
        <taxon>Cytophagaceae</taxon>
        <taxon>Siphonobacter</taxon>
    </lineage>
</organism>
<reference evidence="3" key="1">
    <citation type="submission" date="2018-02" db="EMBL/GenBank/DDBJ databases">
        <title>Genome sequencing of Solimonas sp. HR-BB.</title>
        <authorList>
            <person name="Lee Y."/>
            <person name="Jeon C.O."/>
        </authorList>
    </citation>
    <scope>NUCLEOTIDE SEQUENCE [LARGE SCALE GENOMIC DNA]</scope>
    <source>
        <strain evidence="3">HR-U</strain>
    </source>
</reference>
<name>A0A2S7IEV8_9BACT</name>
<keyword evidence="1" id="KW-0812">Transmembrane</keyword>
<gene>
    <name evidence="2" type="ORF">C5O19_25040</name>
</gene>
<evidence type="ECO:0008006" key="4">
    <source>
        <dbReference type="Google" id="ProtNLM"/>
    </source>
</evidence>
<dbReference type="Proteomes" id="UP000239590">
    <property type="component" value="Unassembled WGS sequence"/>
</dbReference>
<evidence type="ECO:0000313" key="3">
    <source>
        <dbReference type="Proteomes" id="UP000239590"/>
    </source>
</evidence>
<feature type="transmembrane region" description="Helical" evidence="1">
    <location>
        <begin position="49"/>
        <end position="68"/>
    </location>
</feature>
<feature type="transmembrane region" description="Helical" evidence="1">
    <location>
        <begin position="25"/>
        <end position="43"/>
    </location>
</feature>
<evidence type="ECO:0000256" key="1">
    <source>
        <dbReference type="SAM" id="Phobius"/>
    </source>
</evidence>
<dbReference type="InterPro" id="IPR025407">
    <property type="entry name" value="DUF4133"/>
</dbReference>
<sequence length="111" mass="12598">MTNRSYATHQGINRPVELYGFKAQYLLYLVLSLIGLFLSFVLLYALGLPALGCVSLVGGLGGGWAYLLHRWSQRYGAQGLLKFWARRQLPSHLSLTSRTLFMPMNHEKRPE</sequence>
<dbReference type="RefSeq" id="WP_104716112.1">
    <property type="nucleotide sequence ID" value="NZ_PTRA01000010.1"/>
</dbReference>
<protein>
    <recommendedName>
        <fullName evidence="4">DUF4133 domain-containing protein</fullName>
    </recommendedName>
</protein>
<dbReference type="Pfam" id="PF13571">
    <property type="entry name" value="DUF4133"/>
    <property type="match status" value="1"/>
</dbReference>